<sequence length="107" mass="12314">MTIKHFLYMLITMMLLQSTIAVADLHHVIYEDVESHSLLSSAVEQSITHDHSNVADHQCGHSHCVHFVALSHDHDINLPQFSDHFEFHYRKYPILGISVPMFRPPKA</sequence>
<comment type="caution">
    <text evidence="1">The sequence shown here is derived from an EMBL/GenBank/DDBJ whole genome shotgun (WGS) entry which is preliminary data.</text>
</comment>
<proteinExistence type="predicted"/>
<protein>
    <submittedName>
        <fullName evidence="1">Uncharacterized protein</fullName>
    </submittedName>
</protein>
<accession>A0A0F9QYK1</accession>
<evidence type="ECO:0000313" key="1">
    <source>
        <dbReference type="EMBL" id="KKN42052.1"/>
    </source>
</evidence>
<organism evidence="1">
    <name type="scientific">marine sediment metagenome</name>
    <dbReference type="NCBI Taxonomy" id="412755"/>
    <lineage>
        <taxon>unclassified sequences</taxon>
        <taxon>metagenomes</taxon>
        <taxon>ecological metagenomes</taxon>
    </lineage>
</organism>
<reference evidence="1" key="1">
    <citation type="journal article" date="2015" name="Nature">
        <title>Complex archaea that bridge the gap between prokaryotes and eukaryotes.</title>
        <authorList>
            <person name="Spang A."/>
            <person name="Saw J.H."/>
            <person name="Jorgensen S.L."/>
            <person name="Zaremba-Niedzwiedzka K."/>
            <person name="Martijn J."/>
            <person name="Lind A.E."/>
            <person name="van Eijk R."/>
            <person name="Schleper C."/>
            <person name="Guy L."/>
            <person name="Ettema T.J."/>
        </authorList>
    </citation>
    <scope>NUCLEOTIDE SEQUENCE</scope>
</reference>
<name>A0A0F9QYK1_9ZZZZ</name>
<gene>
    <name evidence="1" type="ORF">LCGC14_0717240</name>
</gene>
<dbReference type="AlphaFoldDB" id="A0A0F9QYK1"/>
<dbReference type="EMBL" id="LAZR01001608">
    <property type="protein sequence ID" value="KKN42052.1"/>
    <property type="molecule type" value="Genomic_DNA"/>
</dbReference>